<accession>A0A9P8C198</accession>
<gene>
    <name evidence="3" type="ORF">BJ875DRAFT_166932</name>
</gene>
<comment type="caution">
    <text evidence="3">The sequence shown here is derived from an EMBL/GenBank/DDBJ whole genome shotgun (WGS) entry which is preliminary data.</text>
</comment>
<reference evidence="3" key="1">
    <citation type="journal article" date="2021" name="IMA Fungus">
        <title>Genomic characterization of three marine fungi, including Emericellopsis atlantica sp. nov. with signatures of a generalist lifestyle and marine biomass degradation.</title>
        <authorList>
            <person name="Hagestad O.C."/>
            <person name="Hou L."/>
            <person name="Andersen J.H."/>
            <person name="Hansen E.H."/>
            <person name="Altermark B."/>
            <person name="Li C."/>
            <person name="Kuhnert E."/>
            <person name="Cox R.J."/>
            <person name="Crous P.W."/>
            <person name="Spatafora J.W."/>
            <person name="Lail K."/>
            <person name="Amirebrahimi M."/>
            <person name="Lipzen A."/>
            <person name="Pangilinan J."/>
            <person name="Andreopoulos W."/>
            <person name="Hayes R.D."/>
            <person name="Ng V."/>
            <person name="Grigoriev I.V."/>
            <person name="Jackson S.A."/>
            <person name="Sutton T.D.S."/>
            <person name="Dobson A.D.W."/>
            <person name="Rama T."/>
        </authorList>
    </citation>
    <scope>NUCLEOTIDE SEQUENCE</scope>
    <source>
        <strain evidence="3">TRa018bII</strain>
    </source>
</reference>
<dbReference type="Pfam" id="PF00172">
    <property type="entry name" value="Zn_clus"/>
    <property type="match status" value="1"/>
</dbReference>
<dbReference type="EMBL" id="MU251701">
    <property type="protein sequence ID" value="KAG9230099.1"/>
    <property type="molecule type" value="Genomic_DNA"/>
</dbReference>
<protein>
    <recommendedName>
        <fullName evidence="2">Zn(2)-C6 fungal-type domain-containing protein</fullName>
    </recommendedName>
</protein>
<dbReference type="SUPFAM" id="SSF57701">
    <property type="entry name" value="Zn2/Cys6 DNA-binding domain"/>
    <property type="match status" value="1"/>
</dbReference>
<dbReference type="Gene3D" id="4.10.240.10">
    <property type="entry name" value="Zn(2)-C6 fungal-type DNA-binding domain"/>
    <property type="match status" value="1"/>
</dbReference>
<dbReference type="PANTHER" id="PTHR38111:SF6">
    <property type="entry name" value="FINGER DOMAIN PROTEIN, PUTATIVE (AFU_ORTHOLOGUE AFUA_8G01940)-RELATED"/>
    <property type="match status" value="1"/>
</dbReference>
<evidence type="ECO:0000256" key="1">
    <source>
        <dbReference type="ARBA" id="ARBA00023242"/>
    </source>
</evidence>
<dbReference type="GO" id="GO:0008270">
    <property type="term" value="F:zinc ion binding"/>
    <property type="evidence" value="ECO:0007669"/>
    <property type="project" value="InterPro"/>
</dbReference>
<name>A0A9P8C198_9HELO</name>
<dbReference type="PANTHER" id="PTHR38111">
    <property type="entry name" value="ZN(2)-C6 FUNGAL-TYPE DOMAIN-CONTAINING PROTEIN-RELATED"/>
    <property type="match status" value="1"/>
</dbReference>
<proteinExistence type="predicted"/>
<dbReference type="InterPro" id="IPR036864">
    <property type="entry name" value="Zn2-C6_fun-type_DNA-bd_sf"/>
</dbReference>
<organism evidence="3 4">
    <name type="scientific">Amylocarpus encephaloides</name>
    <dbReference type="NCBI Taxonomy" id="45428"/>
    <lineage>
        <taxon>Eukaryota</taxon>
        <taxon>Fungi</taxon>
        <taxon>Dikarya</taxon>
        <taxon>Ascomycota</taxon>
        <taxon>Pezizomycotina</taxon>
        <taxon>Leotiomycetes</taxon>
        <taxon>Helotiales</taxon>
        <taxon>Helotiales incertae sedis</taxon>
        <taxon>Amylocarpus</taxon>
    </lineage>
</organism>
<sequence>MVGVVTSNKCASCRRRKKKCDEKRPACSPCIRGGWPCPGYQAQWKFVDESPRLKEQYARRRYVYDAVDESLETLHARYVDEGMRSDGMLVVQENLQFLRYSRDQSCARTWVPRYLEVNRLGSEFVFCLETHESGMLLPLRLMGSFLEYIPTRLGQNTALDDTIACICAVYHGRLATSYYADKRVRQAYVKALSSVRGQLMDSNLRMQPEILCASILIQFCELALGEGTTDWTQLARGTALLVYARGVERYKSDFELSMLHSQLSYIVAQSMAHKERCFLSNPEWRPLITDLPKWPKHKLTSRSFTLRSKLCVLLSDMPGLFLDHLSLEENPRSSDVLAPELVQRVFCLLHGLKEWRQDELGRGVLEQCAVGDGQYPDIVVAVSDTVGNSMLCSLDRILRSLCSPKARSFVSPELRRLIEQALDDTATTFAWRQNAIAAFKTVQTRSPVAAKPLEMGVEQLEAAAVDVVPIPLR</sequence>
<dbReference type="SMART" id="SM00066">
    <property type="entry name" value="GAL4"/>
    <property type="match status" value="1"/>
</dbReference>
<evidence type="ECO:0000313" key="3">
    <source>
        <dbReference type="EMBL" id="KAG9230099.1"/>
    </source>
</evidence>
<keyword evidence="1" id="KW-0539">Nucleus</keyword>
<dbReference type="PROSITE" id="PS50048">
    <property type="entry name" value="ZN2_CY6_FUNGAL_2"/>
    <property type="match status" value="1"/>
</dbReference>
<evidence type="ECO:0000313" key="4">
    <source>
        <dbReference type="Proteomes" id="UP000824998"/>
    </source>
</evidence>
<keyword evidence="4" id="KW-1185">Reference proteome</keyword>
<dbReference type="AlphaFoldDB" id="A0A9P8C198"/>
<feature type="domain" description="Zn(2)-C6 fungal-type" evidence="2">
    <location>
        <begin position="9"/>
        <end position="37"/>
    </location>
</feature>
<evidence type="ECO:0000259" key="2">
    <source>
        <dbReference type="PROSITE" id="PS50048"/>
    </source>
</evidence>
<dbReference type="GO" id="GO:0000981">
    <property type="term" value="F:DNA-binding transcription factor activity, RNA polymerase II-specific"/>
    <property type="evidence" value="ECO:0007669"/>
    <property type="project" value="InterPro"/>
</dbReference>
<dbReference type="OrthoDB" id="4314040at2759"/>
<dbReference type="CDD" id="cd00067">
    <property type="entry name" value="GAL4"/>
    <property type="match status" value="1"/>
</dbReference>
<dbReference type="Proteomes" id="UP000824998">
    <property type="component" value="Unassembled WGS sequence"/>
</dbReference>
<dbReference type="InterPro" id="IPR001138">
    <property type="entry name" value="Zn2Cys6_DnaBD"/>
</dbReference>
<dbReference type="InterPro" id="IPR053178">
    <property type="entry name" value="Osmoadaptation_assoc"/>
</dbReference>